<keyword evidence="3" id="KW-0540">Nuclease</keyword>
<dbReference type="InterPro" id="IPR021139">
    <property type="entry name" value="NYN"/>
</dbReference>
<evidence type="ECO:0000313" key="4">
    <source>
        <dbReference type="Proteomes" id="UP001237642"/>
    </source>
</evidence>
<dbReference type="CDD" id="cd10910">
    <property type="entry name" value="PIN_limkain_b1_N_like"/>
    <property type="match status" value="1"/>
</dbReference>
<feature type="region of interest" description="Disordered" evidence="1">
    <location>
        <begin position="507"/>
        <end position="543"/>
    </location>
</feature>
<dbReference type="Gene3D" id="3.40.50.1010">
    <property type="entry name" value="5'-nuclease"/>
    <property type="match status" value="1"/>
</dbReference>
<keyword evidence="3" id="KW-0378">Hydrolase</keyword>
<dbReference type="CDD" id="cd08824">
    <property type="entry name" value="LOTUS"/>
    <property type="match status" value="2"/>
</dbReference>
<dbReference type="GO" id="GO:0004519">
    <property type="term" value="F:endonuclease activity"/>
    <property type="evidence" value="ECO:0007669"/>
    <property type="project" value="UniProtKB-KW"/>
</dbReference>
<dbReference type="Proteomes" id="UP001237642">
    <property type="component" value="Unassembled WGS sequence"/>
</dbReference>
<reference evidence="3" key="1">
    <citation type="submission" date="2023-02" db="EMBL/GenBank/DDBJ databases">
        <title>Genome of toxic invasive species Heracleum sosnowskyi carries increased number of genes despite the absence of recent whole-genome duplications.</title>
        <authorList>
            <person name="Schelkunov M."/>
            <person name="Shtratnikova V."/>
            <person name="Makarenko M."/>
            <person name="Klepikova A."/>
            <person name="Omelchenko D."/>
            <person name="Novikova G."/>
            <person name="Obukhova E."/>
            <person name="Bogdanov V."/>
            <person name="Penin A."/>
            <person name="Logacheva M."/>
        </authorList>
    </citation>
    <scope>NUCLEOTIDE SEQUENCE</scope>
    <source>
        <strain evidence="3">Hsosn_3</strain>
        <tissue evidence="3">Leaf</tissue>
    </source>
</reference>
<dbReference type="Gene3D" id="3.30.420.610">
    <property type="entry name" value="LOTUS domain-like"/>
    <property type="match status" value="2"/>
</dbReference>
<name>A0AAD8M6Z7_9APIA</name>
<keyword evidence="4" id="KW-1185">Reference proteome</keyword>
<dbReference type="GO" id="GO:0010468">
    <property type="term" value="P:regulation of gene expression"/>
    <property type="evidence" value="ECO:0007669"/>
    <property type="project" value="InterPro"/>
</dbReference>
<evidence type="ECO:0000259" key="2">
    <source>
        <dbReference type="PROSITE" id="PS51644"/>
    </source>
</evidence>
<dbReference type="InterPro" id="IPR024768">
    <property type="entry name" value="Marf1"/>
</dbReference>
<comment type="caution">
    <text evidence="3">The sequence shown here is derived from an EMBL/GenBank/DDBJ whole genome shotgun (WGS) entry which is preliminary data.</text>
</comment>
<dbReference type="PANTHER" id="PTHR14379:SF6">
    <property type="entry name" value="EMB|CAB71880.1"/>
    <property type="match status" value="1"/>
</dbReference>
<dbReference type="InterPro" id="IPR041966">
    <property type="entry name" value="LOTUS-like"/>
</dbReference>
<feature type="compositionally biased region" description="Low complexity" evidence="1">
    <location>
        <begin position="364"/>
        <end position="373"/>
    </location>
</feature>
<proteinExistence type="predicted"/>
<dbReference type="AlphaFoldDB" id="A0AAD8M6Z7"/>
<dbReference type="PANTHER" id="PTHR14379">
    <property type="entry name" value="LIMKAIN B LKAP"/>
    <property type="match status" value="1"/>
</dbReference>
<organism evidence="3 4">
    <name type="scientific">Heracleum sosnowskyi</name>
    <dbReference type="NCBI Taxonomy" id="360622"/>
    <lineage>
        <taxon>Eukaryota</taxon>
        <taxon>Viridiplantae</taxon>
        <taxon>Streptophyta</taxon>
        <taxon>Embryophyta</taxon>
        <taxon>Tracheophyta</taxon>
        <taxon>Spermatophyta</taxon>
        <taxon>Magnoliopsida</taxon>
        <taxon>eudicotyledons</taxon>
        <taxon>Gunneridae</taxon>
        <taxon>Pentapetalae</taxon>
        <taxon>asterids</taxon>
        <taxon>campanulids</taxon>
        <taxon>Apiales</taxon>
        <taxon>Apiaceae</taxon>
        <taxon>Apioideae</taxon>
        <taxon>apioid superclade</taxon>
        <taxon>Tordylieae</taxon>
        <taxon>Tordyliinae</taxon>
        <taxon>Heracleum</taxon>
    </lineage>
</organism>
<keyword evidence="3" id="KW-0255">Endonuclease</keyword>
<protein>
    <submittedName>
        <fullName evidence="3">Endonuclease or glycosyl hydrolase</fullName>
    </submittedName>
</protein>
<evidence type="ECO:0000313" key="3">
    <source>
        <dbReference type="EMBL" id="KAK1361533.1"/>
    </source>
</evidence>
<reference evidence="3" key="2">
    <citation type="submission" date="2023-05" db="EMBL/GenBank/DDBJ databases">
        <authorList>
            <person name="Schelkunov M.I."/>
        </authorList>
    </citation>
    <scope>NUCLEOTIDE SEQUENCE</scope>
    <source>
        <strain evidence="3">Hsosn_3</strain>
        <tissue evidence="3">Leaf</tissue>
    </source>
</reference>
<feature type="region of interest" description="Disordered" evidence="1">
    <location>
        <begin position="352"/>
        <end position="394"/>
    </location>
</feature>
<dbReference type="GO" id="GO:0004540">
    <property type="term" value="F:RNA nuclease activity"/>
    <property type="evidence" value="ECO:0007669"/>
    <property type="project" value="InterPro"/>
</dbReference>
<dbReference type="GO" id="GO:0016787">
    <property type="term" value="F:hydrolase activity"/>
    <property type="evidence" value="ECO:0007669"/>
    <property type="project" value="UniProtKB-KW"/>
</dbReference>
<accession>A0AAD8M6Z7</accession>
<dbReference type="Pfam" id="PF12872">
    <property type="entry name" value="OST-HTH"/>
    <property type="match status" value="2"/>
</dbReference>
<feature type="domain" description="HTH OST-type" evidence="2">
    <location>
        <begin position="252"/>
        <end position="324"/>
    </location>
</feature>
<sequence length="1026" mass="114635">MLSLHLKKPLSISLNHTYLSHFSSSPSHSPHNSSYSSRRHEDESRLVRVSVWWDFENCALPKGNYAYRVAQFVTSAVRTNGIKGPITITAFGDVMQLSRPTQEILSATGINITHVPNGGKNSADRSLLVDLMYWVSQNPPPAHLFLISGDRDFANILHRLRLNNYNILLSSPNTAPGVLCSAASIMWQWNALIKGEDLNGKHFNQPPDGPYGSWYGHYRLPLEDPFAVTEESACSQLGDSSESGSEDTLRPVPEEVVKQLQRILNLYPDGMNITDLRRELNDSGVILDRNLYGYQKFSRFLSSMPHIMKIKDLGGGRYSIKRVASKFLDSADNYPSTNSSYVTSKEDLNQTISAKSAGPEEKSSVSSAPSPKVHVQEPLGNLKNFPEPTNQLEEPLKNVPDPFLEKADSAKAQTDLLEKLPESQNHVELLNHVEISSEKVPDNPLNVETVKNGEVANSYPCSSQEQDPVPEVGFLTRIWRKWISARDGGSMENNVKKVDVCATSNDSHMKTEGADSNVVESSEACNDPLGVSESLSSRDEGINKENITRNCEADDRSSRRPGFRNQIINWCKLWRSEELSYPNKINNDEMNLIRDDTTEENPIFSEESFWNEMVTFIKTPKGSDVVERSMTRGEMSHNLQNQGPPVLRDLTETDLHHLVDLLISDKKLVEECLSEKYPFKLIQPDDKGSCKGLSSIFLDTQSQPGLQSWQKQKQKEYQNLPPAADLSPTIHKNPNKSRNEVAADCRKLVEFILTEYQQGLSIGRFRKLFLEKYGYRLEVQKFSYNKLVSLIQTTPGVKIEAGKIMPAAPFDIDLKSCGMEATDPSVQKVDVGDAKSNFGANMSGTPKMSNLLDSSWEELGPITCTTPKRQNMGSSIKKKKEVVEQVNYDYEPASVDYLSGSDEENLSSRGDGRHYYTKRGEDSSLLQILDWYQNKEDDTRSSKDCTRAVPDKVDVVDSFSGKDSIPSLSSGSLKNKDYVGSCEQKLRPSKSYSFVSDEVVEDKDKLIDGILGSLKKSGGRSEESGI</sequence>
<evidence type="ECO:0000256" key="1">
    <source>
        <dbReference type="SAM" id="MobiDB-lite"/>
    </source>
</evidence>
<gene>
    <name evidence="3" type="ORF">POM88_046007</name>
</gene>
<dbReference type="Pfam" id="PF14418">
    <property type="entry name" value="OHA"/>
    <property type="match status" value="1"/>
</dbReference>
<dbReference type="InterPro" id="IPR025677">
    <property type="entry name" value="OST-HTH-assoc_dom"/>
</dbReference>
<dbReference type="PROSITE" id="PS51644">
    <property type="entry name" value="HTH_OST"/>
    <property type="match status" value="2"/>
</dbReference>
<dbReference type="GO" id="GO:0005777">
    <property type="term" value="C:peroxisome"/>
    <property type="evidence" value="ECO:0007669"/>
    <property type="project" value="InterPro"/>
</dbReference>
<dbReference type="Pfam" id="PF01936">
    <property type="entry name" value="NYN"/>
    <property type="match status" value="1"/>
</dbReference>
<dbReference type="EMBL" id="JAUIZM010000010">
    <property type="protein sequence ID" value="KAK1361533.1"/>
    <property type="molecule type" value="Genomic_DNA"/>
</dbReference>
<feature type="domain" description="HTH OST-type" evidence="2">
    <location>
        <begin position="737"/>
        <end position="816"/>
    </location>
</feature>
<dbReference type="InterPro" id="IPR025605">
    <property type="entry name" value="OST-HTH/LOTUS_dom"/>
</dbReference>